<dbReference type="PANTHER" id="PTHR47074">
    <property type="entry name" value="BNAC02G40300D PROTEIN"/>
    <property type="match status" value="1"/>
</dbReference>
<dbReference type="Pfam" id="PF13456">
    <property type="entry name" value="RVT_3"/>
    <property type="match status" value="1"/>
</dbReference>
<evidence type="ECO:0000313" key="3">
    <source>
        <dbReference type="EnsemblPlants" id="KEH16790"/>
    </source>
</evidence>
<gene>
    <name evidence="2" type="ORF">MTR_0093s0070</name>
</gene>
<keyword evidence="4" id="KW-1185">Reference proteome</keyword>
<dbReference type="PANTHER" id="PTHR47074:SF48">
    <property type="entry name" value="POLYNUCLEOTIDYL TRANSFERASE, RIBONUCLEASE H-LIKE SUPERFAMILY PROTEIN"/>
    <property type="match status" value="1"/>
</dbReference>
<reference evidence="3" key="3">
    <citation type="submission" date="2015-06" db="UniProtKB">
        <authorList>
            <consortium name="EnsemblPlants"/>
        </authorList>
    </citation>
    <scope>IDENTIFICATION</scope>
    <source>
        <strain evidence="3">cv. Jemalong A17</strain>
    </source>
</reference>
<dbReference type="HOGENOM" id="CLU_1339333_0_0_1"/>
<dbReference type="AlphaFoldDB" id="A0A072TTB6"/>
<dbReference type="EnsemblPlants" id="KEH16790">
    <property type="protein sequence ID" value="KEH16790"/>
    <property type="gene ID" value="MTR_0093s0070"/>
</dbReference>
<dbReference type="EMBL" id="KL402818">
    <property type="protein sequence ID" value="KEH16790.1"/>
    <property type="molecule type" value="Genomic_DNA"/>
</dbReference>
<dbReference type="Proteomes" id="UP000002051">
    <property type="component" value="Unassembled WGS sequence"/>
</dbReference>
<reference evidence="2 4" key="2">
    <citation type="journal article" date="2014" name="BMC Genomics">
        <title>An improved genome release (version Mt4.0) for the model legume Medicago truncatula.</title>
        <authorList>
            <person name="Tang H."/>
            <person name="Krishnakumar V."/>
            <person name="Bidwell S."/>
            <person name="Rosen B."/>
            <person name="Chan A."/>
            <person name="Zhou S."/>
            <person name="Gentzbittel L."/>
            <person name="Childs K.L."/>
            <person name="Yandell M."/>
            <person name="Gundlach H."/>
            <person name="Mayer K.F."/>
            <person name="Schwartz D.C."/>
            <person name="Town C.D."/>
        </authorList>
    </citation>
    <scope>GENOME REANNOTATION</scope>
    <source>
        <strain evidence="2">A17</strain>
        <strain evidence="3 4">cv. Jemalong A17</strain>
    </source>
</reference>
<sequence length="205" mass="23425">MVYIPSRVLKDCLWKNWWMFLTFGGRDMETESVAETKEFTLANVSWVWCTTSIWNMVHEVFLEKKLAADAIFKLLHQLSQEFTCHQEDWYAANVTIPAASRNNTSTNSVRNDHMTTTTPVRHSGSGIGICIRDDEGTFMLAKTVYISPMCSVVVGEALGLFQSLQWLSDMQFDNVDFTLDSKITTDAFNHRRIDVTEFIQVISSC</sequence>
<protein>
    <recommendedName>
        <fullName evidence="1">RNase H type-1 domain-containing protein</fullName>
    </recommendedName>
</protein>
<accession>A0A072TTB6</accession>
<dbReference type="GO" id="GO:0004523">
    <property type="term" value="F:RNA-DNA hybrid ribonuclease activity"/>
    <property type="evidence" value="ECO:0007669"/>
    <property type="project" value="InterPro"/>
</dbReference>
<dbReference type="InterPro" id="IPR052929">
    <property type="entry name" value="RNase_H-like_EbsB-rel"/>
</dbReference>
<dbReference type="GO" id="GO:0003676">
    <property type="term" value="F:nucleic acid binding"/>
    <property type="evidence" value="ECO:0007669"/>
    <property type="project" value="InterPro"/>
</dbReference>
<proteinExistence type="predicted"/>
<evidence type="ECO:0000313" key="2">
    <source>
        <dbReference type="EMBL" id="KEH16790.1"/>
    </source>
</evidence>
<evidence type="ECO:0000313" key="4">
    <source>
        <dbReference type="Proteomes" id="UP000002051"/>
    </source>
</evidence>
<reference evidence="2 4" key="1">
    <citation type="journal article" date="2011" name="Nature">
        <title>The Medicago genome provides insight into the evolution of rhizobial symbioses.</title>
        <authorList>
            <person name="Young N.D."/>
            <person name="Debelle F."/>
            <person name="Oldroyd G.E."/>
            <person name="Geurts R."/>
            <person name="Cannon S.B."/>
            <person name="Udvardi M.K."/>
            <person name="Benedito V.A."/>
            <person name="Mayer K.F."/>
            <person name="Gouzy J."/>
            <person name="Schoof H."/>
            <person name="Van de Peer Y."/>
            <person name="Proost S."/>
            <person name="Cook D.R."/>
            <person name="Meyers B.C."/>
            <person name="Spannagl M."/>
            <person name="Cheung F."/>
            <person name="De Mita S."/>
            <person name="Krishnakumar V."/>
            <person name="Gundlach H."/>
            <person name="Zhou S."/>
            <person name="Mudge J."/>
            <person name="Bharti A.K."/>
            <person name="Murray J.D."/>
            <person name="Naoumkina M.A."/>
            <person name="Rosen B."/>
            <person name="Silverstein K.A."/>
            <person name="Tang H."/>
            <person name="Rombauts S."/>
            <person name="Zhao P.X."/>
            <person name="Zhou P."/>
            <person name="Barbe V."/>
            <person name="Bardou P."/>
            <person name="Bechner M."/>
            <person name="Bellec A."/>
            <person name="Berger A."/>
            <person name="Berges H."/>
            <person name="Bidwell S."/>
            <person name="Bisseling T."/>
            <person name="Choisne N."/>
            <person name="Couloux A."/>
            <person name="Denny R."/>
            <person name="Deshpande S."/>
            <person name="Dai X."/>
            <person name="Doyle J.J."/>
            <person name="Dudez A.M."/>
            <person name="Farmer A.D."/>
            <person name="Fouteau S."/>
            <person name="Franken C."/>
            <person name="Gibelin C."/>
            <person name="Gish J."/>
            <person name="Goldstein S."/>
            <person name="Gonzalez A.J."/>
            <person name="Green P.J."/>
            <person name="Hallab A."/>
            <person name="Hartog M."/>
            <person name="Hua A."/>
            <person name="Humphray S.J."/>
            <person name="Jeong D.H."/>
            <person name="Jing Y."/>
            <person name="Jocker A."/>
            <person name="Kenton S.M."/>
            <person name="Kim D.J."/>
            <person name="Klee K."/>
            <person name="Lai H."/>
            <person name="Lang C."/>
            <person name="Lin S."/>
            <person name="Macmil S.L."/>
            <person name="Magdelenat G."/>
            <person name="Matthews L."/>
            <person name="McCorrison J."/>
            <person name="Monaghan E.L."/>
            <person name="Mun J.H."/>
            <person name="Najar F.Z."/>
            <person name="Nicholson C."/>
            <person name="Noirot C."/>
            <person name="O'Bleness M."/>
            <person name="Paule C.R."/>
            <person name="Poulain J."/>
            <person name="Prion F."/>
            <person name="Qin B."/>
            <person name="Qu C."/>
            <person name="Retzel E.F."/>
            <person name="Riddle C."/>
            <person name="Sallet E."/>
            <person name="Samain S."/>
            <person name="Samson N."/>
            <person name="Sanders I."/>
            <person name="Saurat O."/>
            <person name="Scarpelli C."/>
            <person name="Schiex T."/>
            <person name="Segurens B."/>
            <person name="Severin A.J."/>
            <person name="Sherrier D.J."/>
            <person name="Shi R."/>
            <person name="Sims S."/>
            <person name="Singer S.R."/>
            <person name="Sinharoy S."/>
            <person name="Sterck L."/>
            <person name="Viollet A."/>
            <person name="Wang B.B."/>
            <person name="Wang K."/>
            <person name="Wang M."/>
            <person name="Wang X."/>
            <person name="Warfsmann J."/>
            <person name="Weissenbach J."/>
            <person name="White D.D."/>
            <person name="White J.D."/>
            <person name="Wiley G.B."/>
            <person name="Wincker P."/>
            <person name="Xing Y."/>
            <person name="Yang L."/>
            <person name="Yao Z."/>
            <person name="Ying F."/>
            <person name="Zhai J."/>
            <person name="Zhou L."/>
            <person name="Zuber A."/>
            <person name="Denarie J."/>
            <person name="Dixon R.A."/>
            <person name="May G.D."/>
            <person name="Schwartz D.C."/>
            <person name="Rogers J."/>
            <person name="Quetier F."/>
            <person name="Town C.D."/>
            <person name="Roe B.A."/>
        </authorList>
    </citation>
    <scope>NUCLEOTIDE SEQUENCE [LARGE SCALE GENOMIC DNA]</scope>
    <source>
        <strain evidence="2">A17</strain>
        <strain evidence="3 4">cv. Jemalong A17</strain>
    </source>
</reference>
<name>A0A072TTB6_MEDTR</name>
<dbReference type="InterPro" id="IPR002156">
    <property type="entry name" value="RNaseH_domain"/>
</dbReference>
<feature type="domain" description="RNase H type-1" evidence="1">
    <location>
        <begin position="121"/>
        <end position="192"/>
    </location>
</feature>
<evidence type="ECO:0000259" key="1">
    <source>
        <dbReference type="Pfam" id="PF13456"/>
    </source>
</evidence>
<organism evidence="2 4">
    <name type="scientific">Medicago truncatula</name>
    <name type="common">Barrel medic</name>
    <name type="synonym">Medicago tribuloides</name>
    <dbReference type="NCBI Taxonomy" id="3880"/>
    <lineage>
        <taxon>Eukaryota</taxon>
        <taxon>Viridiplantae</taxon>
        <taxon>Streptophyta</taxon>
        <taxon>Embryophyta</taxon>
        <taxon>Tracheophyta</taxon>
        <taxon>Spermatophyta</taxon>
        <taxon>Magnoliopsida</taxon>
        <taxon>eudicotyledons</taxon>
        <taxon>Gunneridae</taxon>
        <taxon>Pentapetalae</taxon>
        <taxon>rosids</taxon>
        <taxon>fabids</taxon>
        <taxon>Fabales</taxon>
        <taxon>Fabaceae</taxon>
        <taxon>Papilionoideae</taxon>
        <taxon>50 kb inversion clade</taxon>
        <taxon>NPAAA clade</taxon>
        <taxon>Hologalegina</taxon>
        <taxon>IRL clade</taxon>
        <taxon>Trifolieae</taxon>
        <taxon>Medicago</taxon>
    </lineage>
</organism>